<evidence type="ECO:0000256" key="6">
    <source>
        <dbReference type="ARBA" id="ARBA00023136"/>
    </source>
</evidence>
<dbReference type="GO" id="GO:0051301">
    <property type="term" value="P:cell division"/>
    <property type="evidence" value="ECO:0007669"/>
    <property type="project" value="UniProtKB-KW"/>
</dbReference>
<dbReference type="PROSITE" id="PS51779">
    <property type="entry name" value="POTRA"/>
    <property type="match status" value="1"/>
</dbReference>
<dbReference type="InterPro" id="IPR034746">
    <property type="entry name" value="POTRA"/>
</dbReference>
<evidence type="ECO:0000256" key="1">
    <source>
        <dbReference type="ARBA" id="ARBA00004370"/>
    </source>
</evidence>
<dbReference type="Pfam" id="PF08478">
    <property type="entry name" value="POTRA_1"/>
    <property type="match status" value="1"/>
</dbReference>
<keyword evidence="5 8" id="KW-1133">Transmembrane helix</keyword>
<dbReference type="RefSeq" id="WP_221873888.1">
    <property type="nucleotide sequence ID" value="NZ_JACWFH010000013.1"/>
</dbReference>
<comment type="similarity">
    <text evidence="8">Belongs to the FtsQ/DivIB family. DivIB subfamily.</text>
</comment>
<dbReference type="Pfam" id="PF03799">
    <property type="entry name" value="FtsQ_DivIB_C"/>
    <property type="match status" value="1"/>
</dbReference>
<proteinExistence type="inferred from homology"/>
<accession>A0ABS7K5X4</accession>
<keyword evidence="7 8" id="KW-0131">Cell cycle</keyword>
<protein>
    <recommendedName>
        <fullName evidence="8">Cell division protein DivIB</fullName>
    </recommendedName>
</protein>
<evidence type="ECO:0000256" key="7">
    <source>
        <dbReference type="ARBA" id="ARBA00023306"/>
    </source>
</evidence>
<name>A0ABS7K5X4_9BACI</name>
<evidence type="ECO:0000313" key="11">
    <source>
        <dbReference type="Proteomes" id="UP000769780"/>
    </source>
</evidence>
<dbReference type="PANTHER" id="PTHR37820:SF1">
    <property type="entry name" value="CELL DIVISION PROTEIN FTSQ"/>
    <property type="match status" value="1"/>
</dbReference>
<organism evidence="10 11">
    <name type="scientific">Mesobacillus maritimus</name>
    <dbReference type="NCBI Taxonomy" id="1643336"/>
    <lineage>
        <taxon>Bacteria</taxon>
        <taxon>Bacillati</taxon>
        <taxon>Bacillota</taxon>
        <taxon>Bacilli</taxon>
        <taxon>Bacillales</taxon>
        <taxon>Bacillaceae</taxon>
        <taxon>Mesobacillus</taxon>
    </lineage>
</organism>
<evidence type="ECO:0000256" key="2">
    <source>
        <dbReference type="ARBA" id="ARBA00022475"/>
    </source>
</evidence>
<feature type="transmembrane region" description="Helical" evidence="8">
    <location>
        <begin position="28"/>
        <end position="45"/>
    </location>
</feature>
<evidence type="ECO:0000256" key="4">
    <source>
        <dbReference type="ARBA" id="ARBA00022692"/>
    </source>
</evidence>
<keyword evidence="4 8" id="KW-0812">Transmembrane</keyword>
<evidence type="ECO:0000313" key="10">
    <source>
        <dbReference type="EMBL" id="MBY0097668.1"/>
    </source>
</evidence>
<dbReference type="HAMAP" id="MF_00912">
    <property type="entry name" value="DivIB"/>
    <property type="match status" value="1"/>
</dbReference>
<dbReference type="Gene3D" id="3.10.20.310">
    <property type="entry name" value="membrane protein fhac"/>
    <property type="match status" value="1"/>
</dbReference>
<keyword evidence="11" id="KW-1185">Reference proteome</keyword>
<comment type="function">
    <text evidence="8">Cell division protein that may be involved in stabilizing or promoting the assembly of the division complex.</text>
</comment>
<comment type="subcellular location">
    <subcellularLocation>
        <location evidence="8">Cell membrane</location>
        <topology evidence="8">Single-pass type II membrane protein</topology>
    </subcellularLocation>
    <subcellularLocation>
        <location evidence="1">Membrane</location>
    </subcellularLocation>
    <text evidence="8">Localizes to the division septum.</text>
</comment>
<keyword evidence="3 8" id="KW-0132">Cell division</keyword>
<dbReference type="InterPro" id="IPR005548">
    <property type="entry name" value="Cell_div_FtsQ/DivIB_C"/>
</dbReference>
<dbReference type="InterPro" id="IPR013685">
    <property type="entry name" value="POTRA_FtsQ_type"/>
</dbReference>
<dbReference type="InterPro" id="IPR026580">
    <property type="entry name" value="DivIB"/>
</dbReference>
<gene>
    <name evidence="8" type="primary">divIB</name>
    <name evidence="10" type="ORF">H0185_12760</name>
</gene>
<dbReference type="EMBL" id="JACWFH010000013">
    <property type="protein sequence ID" value="MBY0097668.1"/>
    <property type="molecule type" value="Genomic_DNA"/>
</dbReference>
<feature type="domain" description="POTRA" evidence="9">
    <location>
        <begin position="50"/>
        <end position="118"/>
    </location>
</feature>
<evidence type="ECO:0000259" key="9">
    <source>
        <dbReference type="PROSITE" id="PS51779"/>
    </source>
</evidence>
<dbReference type="Gene3D" id="3.40.50.10960">
    <property type="match status" value="1"/>
</dbReference>
<keyword evidence="2 8" id="KW-1003">Cell membrane</keyword>
<dbReference type="PANTHER" id="PTHR37820">
    <property type="entry name" value="CELL DIVISION PROTEIN DIVIB"/>
    <property type="match status" value="1"/>
</dbReference>
<evidence type="ECO:0000256" key="3">
    <source>
        <dbReference type="ARBA" id="ARBA00022618"/>
    </source>
</evidence>
<evidence type="ECO:0000256" key="5">
    <source>
        <dbReference type="ARBA" id="ARBA00022989"/>
    </source>
</evidence>
<reference evidence="10 11" key="1">
    <citation type="submission" date="2020-07" db="EMBL/GenBank/DDBJ databases">
        <title>Fungal Genomes of the International Space Station.</title>
        <authorList>
            <person name="Seuylemezian A."/>
            <person name="Singh N.K."/>
            <person name="Wood J."/>
            <person name="Venkateswaran K."/>
        </authorList>
    </citation>
    <scope>NUCLEOTIDE SEQUENCE [LARGE SCALE GENOMIC DNA]</scope>
    <source>
        <strain evidence="10 11">PL-B2</strain>
    </source>
</reference>
<evidence type="ECO:0000256" key="8">
    <source>
        <dbReference type="HAMAP-Rule" id="MF_00912"/>
    </source>
</evidence>
<dbReference type="Proteomes" id="UP000769780">
    <property type="component" value="Unassembled WGS sequence"/>
</dbReference>
<dbReference type="InterPro" id="IPR050487">
    <property type="entry name" value="FtsQ_DivIB"/>
</dbReference>
<comment type="caution">
    <text evidence="10">The sequence shown here is derived from an EMBL/GenBank/DDBJ whole genome shotgun (WGS) entry which is preliminary data.</text>
</comment>
<sequence length="263" mass="29980">MENGKIVSIEDRIPKLKHQRKKKANRRLILMLFLFFTLILCIIYFQSPLSKVHTIVINGNESVAIEEVQQKSGITKGTNIWKINRKDTEALIEKLPEIETAKVSVQFPNTVTINLKEFEKLAYLSQGRDFIPVLSNGEILQNGLTQEIPVNAPILVSFKEGEVLNEMISSLKLLPEEILSTISEIHHNPSDTDSYRILLYMNNGFEVNATLRNFTEKMVHYPSIISQLDPSQKGVIDIEVGSYFKAYKAEEAEEVELEEESED</sequence>
<keyword evidence="6 8" id="KW-0472">Membrane</keyword>